<dbReference type="InterPro" id="IPR005351">
    <property type="entry name" value="ASTER"/>
</dbReference>
<name>A0AAD4H7A2_9FUNG</name>
<dbReference type="Pfam" id="PF03669">
    <property type="entry name" value="ASTER"/>
    <property type="match status" value="1"/>
</dbReference>
<evidence type="ECO:0000313" key="9">
    <source>
        <dbReference type="Proteomes" id="UP001194580"/>
    </source>
</evidence>
<dbReference type="PANTHER" id="PTHR13193:SF0">
    <property type="entry name" value="PAT COMPLEX SUBUNIT ASTERIX"/>
    <property type="match status" value="1"/>
</dbReference>
<dbReference type="GO" id="GO:0005789">
    <property type="term" value="C:endoplasmic reticulum membrane"/>
    <property type="evidence" value="ECO:0007669"/>
    <property type="project" value="InterPro"/>
</dbReference>
<dbReference type="GO" id="GO:0044183">
    <property type="term" value="F:protein folding chaperone"/>
    <property type="evidence" value="ECO:0007669"/>
    <property type="project" value="InterPro"/>
</dbReference>
<dbReference type="PANTHER" id="PTHR13193">
    <property type="entry name" value="CGI-140"/>
    <property type="match status" value="1"/>
</dbReference>
<organism evidence="8 9">
    <name type="scientific">Linnemannia exigua</name>
    <dbReference type="NCBI Taxonomy" id="604196"/>
    <lineage>
        <taxon>Eukaryota</taxon>
        <taxon>Fungi</taxon>
        <taxon>Fungi incertae sedis</taxon>
        <taxon>Mucoromycota</taxon>
        <taxon>Mortierellomycotina</taxon>
        <taxon>Mortierellomycetes</taxon>
        <taxon>Mortierellales</taxon>
        <taxon>Mortierellaceae</taxon>
        <taxon>Linnemannia</taxon>
    </lineage>
</organism>
<sequence>MSSLTAKNTPAPGTTDPRRTDRIVEYKPELKRAEDDDPDVAGFVALVLAAVGLLISNRTCLWVGLVFSVESFLNQRASESALMGTPLAMILFSISTLSVNYLPGIMSTLQ</sequence>
<evidence type="ECO:0000256" key="7">
    <source>
        <dbReference type="SAM" id="Phobius"/>
    </source>
</evidence>
<dbReference type="GO" id="GO:0045048">
    <property type="term" value="P:protein insertion into ER membrane"/>
    <property type="evidence" value="ECO:0007669"/>
    <property type="project" value="InterPro"/>
</dbReference>
<feature type="transmembrane region" description="Helical" evidence="7">
    <location>
        <begin position="40"/>
        <end position="69"/>
    </location>
</feature>
<evidence type="ECO:0000256" key="4">
    <source>
        <dbReference type="ARBA" id="ARBA00022989"/>
    </source>
</evidence>
<feature type="region of interest" description="Disordered" evidence="6">
    <location>
        <begin position="1"/>
        <end position="22"/>
    </location>
</feature>
<evidence type="ECO:0000256" key="1">
    <source>
        <dbReference type="ARBA" id="ARBA00004370"/>
    </source>
</evidence>
<dbReference type="EMBL" id="JAAAIL010000302">
    <property type="protein sequence ID" value="KAG0277115.1"/>
    <property type="molecule type" value="Genomic_DNA"/>
</dbReference>
<evidence type="ECO:0000256" key="3">
    <source>
        <dbReference type="ARBA" id="ARBA00022692"/>
    </source>
</evidence>
<evidence type="ECO:0000256" key="2">
    <source>
        <dbReference type="ARBA" id="ARBA00009066"/>
    </source>
</evidence>
<keyword evidence="4 7" id="KW-1133">Transmembrane helix</keyword>
<proteinExistence type="inferred from homology"/>
<evidence type="ECO:0000256" key="5">
    <source>
        <dbReference type="ARBA" id="ARBA00023136"/>
    </source>
</evidence>
<dbReference type="Proteomes" id="UP001194580">
    <property type="component" value="Unassembled WGS sequence"/>
</dbReference>
<protein>
    <submittedName>
        <fullName evidence="8">Uncharacterized protein</fullName>
    </submittedName>
</protein>
<comment type="caution">
    <text evidence="8">The sequence shown here is derived from an EMBL/GenBank/DDBJ whole genome shotgun (WGS) entry which is preliminary data.</text>
</comment>
<keyword evidence="3 7" id="KW-0812">Transmembrane</keyword>
<keyword evidence="9" id="KW-1185">Reference proteome</keyword>
<gene>
    <name evidence="8" type="ORF">BGZ95_006487</name>
</gene>
<comment type="similarity">
    <text evidence="2">Belongs to the Asterix family.</text>
</comment>
<evidence type="ECO:0000256" key="6">
    <source>
        <dbReference type="SAM" id="MobiDB-lite"/>
    </source>
</evidence>
<comment type="subcellular location">
    <subcellularLocation>
        <location evidence="1">Membrane</location>
    </subcellularLocation>
</comment>
<dbReference type="AlphaFoldDB" id="A0AAD4H7A2"/>
<reference evidence="8" key="1">
    <citation type="journal article" date="2020" name="Fungal Divers.">
        <title>Resolving the Mortierellaceae phylogeny through synthesis of multi-gene phylogenetics and phylogenomics.</title>
        <authorList>
            <person name="Vandepol N."/>
            <person name="Liber J."/>
            <person name="Desiro A."/>
            <person name="Na H."/>
            <person name="Kennedy M."/>
            <person name="Barry K."/>
            <person name="Grigoriev I.V."/>
            <person name="Miller A.N."/>
            <person name="O'Donnell K."/>
            <person name="Stajich J.E."/>
            <person name="Bonito G."/>
        </authorList>
    </citation>
    <scope>NUCLEOTIDE SEQUENCE</scope>
    <source>
        <strain evidence="8">NRRL 28262</strain>
    </source>
</reference>
<feature type="transmembrane region" description="Helical" evidence="7">
    <location>
        <begin position="81"/>
        <end position="102"/>
    </location>
</feature>
<evidence type="ECO:0000313" key="8">
    <source>
        <dbReference type="EMBL" id="KAG0277115.1"/>
    </source>
</evidence>
<feature type="compositionally biased region" description="Polar residues" evidence="6">
    <location>
        <begin position="1"/>
        <end position="12"/>
    </location>
</feature>
<keyword evidence="5 7" id="KW-0472">Membrane</keyword>
<accession>A0AAD4H7A2</accession>